<sequence length="149" mass="15995">MSAASQDRRRKRATGRGDCTTVGGGSPDAVAAELRDLVHQAAGNVAGKTVAAQVRQAARHLGYPAESWRVREAWYGRAGGWSAAAVDDLRRRFVAWRDGGRGRAGSDALVRRIHDLRAGFAQFDRDLAALEVEVARLSSAAEREGNPDA</sequence>
<gene>
    <name evidence="2" type="ORF">D3273_21530</name>
</gene>
<evidence type="ECO:0000256" key="1">
    <source>
        <dbReference type="SAM" id="MobiDB-lite"/>
    </source>
</evidence>
<dbReference type="EMBL" id="QYBB01000037">
    <property type="protein sequence ID" value="RYC29866.1"/>
    <property type="molecule type" value="Genomic_DNA"/>
</dbReference>
<evidence type="ECO:0000313" key="3">
    <source>
        <dbReference type="Proteomes" id="UP000290759"/>
    </source>
</evidence>
<protein>
    <submittedName>
        <fullName evidence="2">Uncharacterized protein</fullName>
    </submittedName>
</protein>
<name>A0A4Q2U501_9HYPH</name>
<comment type="caution">
    <text evidence="2">The sequence shown here is derived from an EMBL/GenBank/DDBJ whole genome shotgun (WGS) entry which is preliminary data.</text>
</comment>
<dbReference type="Proteomes" id="UP000290759">
    <property type="component" value="Unassembled WGS sequence"/>
</dbReference>
<accession>A0A4Q2U501</accession>
<dbReference type="RefSeq" id="WP_129228957.1">
    <property type="nucleotide sequence ID" value="NZ_QYBB01000037.1"/>
</dbReference>
<keyword evidence="3" id="KW-1185">Reference proteome</keyword>
<reference evidence="2 3" key="2">
    <citation type="submission" date="2019-02" db="EMBL/GenBank/DDBJ databases">
        <title>'Lichenibacterium ramalinii' gen. nov. sp. nov., 'Lichenibacterium minor' gen. nov. sp. nov.</title>
        <authorList>
            <person name="Pankratov T."/>
        </authorList>
    </citation>
    <scope>NUCLEOTIDE SEQUENCE [LARGE SCALE GENOMIC DNA]</scope>
    <source>
        <strain evidence="2 3">RmlP026</strain>
    </source>
</reference>
<feature type="region of interest" description="Disordered" evidence="1">
    <location>
        <begin position="1"/>
        <end position="25"/>
    </location>
</feature>
<proteinExistence type="predicted"/>
<dbReference type="OrthoDB" id="9801008at2"/>
<evidence type="ECO:0000313" key="2">
    <source>
        <dbReference type="EMBL" id="RYC29866.1"/>
    </source>
</evidence>
<dbReference type="AlphaFoldDB" id="A0A4Q2U501"/>
<organism evidence="2 3">
    <name type="scientific">Lichenibacterium minor</name>
    <dbReference type="NCBI Taxonomy" id="2316528"/>
    <lineage>
        <taxon>Bacteria</taxon>
        <taxon>Pseudomonadati</taxon>
        <taxon>Pseudomonadota</taxon>
        <taxon>Alphaproteobacteria</taxon>
        <taxon>Hyphomicrobiales</taxon>
        <taxon>Lichenihabitantaceae</taxon>
        <taxon>Lichenibacterium</taxon>
    </lineage>
</organism>
<reference evidence="2 3" key="1">
    <citation type="submission" date="2018-12" db="EMBL/GenBank/DDBJ databases">
        <authorList>
            <person name="Grouzdev D.S."/>
            <person name="Krutkina M.S."/>
        </authorList>
    </citation>
    <scope>NUCLEOTIDE SEQUENCE [LARGE SCALE GENOMIC DNA]</scope>
    <source>
        <strain evidence="2 3">RmlP026</strain>
    </source>
</reference>